<dbReference type="EMBL" id="JAGDFL010000320">
    <property type="protein sequence ID" value="KAG7393328.1"/>
    <property type="molecule type" value="Genomic_DNA"/>
</dbReference>
<dbReference type="AlphaFoldDB" id="A0A8T1WLL7"/>
<keyword evidence="1" id="KW-1133">Transmembrane helix</keyword>
<evidence type="ECO:0008006" key="4">
    <source>
        <dbReference type="Google" id="ProtNLM"/>
    </source>
</evidence>
<keyword evidence="3" id="KW-1185">Reference proteome</keyword>
<accession>A0A8T1WLL7</accession>
<protein>
    <recommendedName>
        <fullName evidence="4">Transmembrane protein</fullName>
    </recommendedName>
</protein>
<keyword evidence="1" id="KW-0812">Transmembrane</keyword>
<dbReference type="Proteomes" id="UP000693981">
    <property type="component" value="Unassembled WGS sequence"/>
</dbReference>
<organism evidence="2 3">
    <name type="scientific">Phytophthora boehmeriae</name>
    <dbReference type="NCBI Taxonomy" id="109152"/>
    <lineage>
        <taxon>Eukaryota</taxon>
        <taxon>Sar</taxon>
        <taxon>Stramenopiles</taxon>
        <taxon>Oomycota</taxon>
        <taxon>Peronosporomycetes</taxon>
        <taxon>Peronosporales</taxon>
        <taxon>Peronosporaceae</taxon>
        <taxon>Phytophthora</taxon>
    </lineage>
</organism>
<evidence type="ECO:0000313" key="2">
    <source>
        <dbReference type="EMBL" id="KAG7393328.1"/>
    </source>
</evidence>
<proteinExistence type="predicted"/>
<comment type="caution">
    <text evidence="2">The sequence shown here is derived from an EMBL/GenBank/DDBJ whole genome shotgun (WGS) entry which is preliminary data.</text>
</comment>
<name>A0A8T1WLL7_9STRA</name>
<evidence type="ECO:0000313" key="3">
    <source>
        <dbReference type="Proteomes" id="UP000693981"/>
    </source>
</evidence>
<keyword evidence="1" id="KW-0472">Membrane</keyword>
<sequence length="139" mass="15546">MLYASIRRMLCQSRRRASDYRKKRVSRSSRGFVVFFGVLGAAIVLGEALLPVLSFLQSYPMLFVAFYKPKVLAFVTFMQQTVDEMDVSEQVSEAWDFTVAFVTVTSVYHIVESVRKAAAGRLSSSIGTNASQAIDDELN</sequence>
<reference evidence="2" key="1">
    <citation type="submission" date="2021-02" db="EMBL/GenBank/DDBJ databases">
        <authorList>
            <person name="Palmer J.M."/>
        </authorList>
    </citation>
    <scope>NUCLEOTIDE SEQUENCE</scope>
    <source>
        <strain evidence="2">SCRP23</strain>
    </source>
</reference>
<feature type="transmembrane region" description="Helical" evidence="1">
    <location>
        <begin position="31"/>
        <end position="56"/>
    </location>
</feature>
<gene>
    <name evidence="2" type="ORF">PHYBOEH_006137</name>
</gene>
<evidence type="ECO:0000256" key="1">
    <source>
        <dbReference type="SAM" id="Phobius"/>
    </source>
</evidence>
<dbReference type="OrthoDB" id="128685at2759"/>